<proteinExistence type="predicted"/>
<name>A0A3M7SYQ2_BRAPC</name>
<keyword evidence="2" id="KW-1185">Reference proteome</keyword>
<dbReference type="Proteomes" id="UP000276133">
    <property type="component" value="Unassembled WGS sequence"/>
</dbReference>
<reference evidence="1 2" key="1">
    <citation type="journal article" date="2018" name="Sci. Rep.">
        <title>Genomic signatures of local adaptation to the degree of environmental predictability in rotifers.</title>
        <authorList>
            <person name="Franch-Gras L."/>
            <person name="Hahn C."/>
            <person name="Garcia-Roger E.M."/>
            <person name="Carmona M.J."/>
            <person name="Serra M."/>
            <person name="Gomez A."/>
        </authorList>
    </citation>
    <scope>NUCLEOTIDE SEQUENCE [LARGE SCALE GENOMIC DNA]</scope>
    <source>
        <strain evidence="1">HYR1</strain>
    </source>
</reference>
<organism evidence="1 2">
    <name type="scientific">Brachionus plicatilis</name>
    <name type="common">Marine rotifer</name>
    <name type="synonym">Brachionus muelleri</name>
    <dbReference type="NCBI Taxonomy" id="10195"/>
    <lineage>
        <taxon>Eukaryota</taxon>
        <taxon>Metazoa</taxon>
        <taxon>Spiralia</taxon>
        <taxon>Gnathifera</taxon>
        <taxon>Rotifera</taxon>
        <taxon>Eurotatoria</taxon>
        <taxon>Monogononta</taxon>
        <taxon>Pseudotrocha</taxon>
        <taxon>Ploima</taxon>
        <taxon>Brachionidae</taxon>
        <taxon>Brachionus</taxon>
    </lineage>
</organism>
<dbReference type="AlphaFoldDB" id="A0A3M7SYQ2"/>
<comment type="caution">
    <text evidence="1">The sequence shown here is derived from an EMBL/GenBank/DDBJ whole genome shotgun (WGS) entry which is preliminary data.</text>
</comment>
<gene>
    <name evidence="1" type="ORF">BpHYR1_022807</name>
</gene>
<evidence type="ECO:0000313" key="2">
    <source>
        <dbReference type="Proteomes" id="UP000276133"/>
    </source>
</evidence>
<sequence>MNKIDNIKNENSLVGKSSENRIRTYLALKTLNFLTKGLKKSKTEKKIAVGFYACTKKYFQITLIFFILKPKYVPVYQEIFSVAKTENFKAALKLENEFFLKACYVN</sequence>
<protein>
    <submittedName>
        <fullName evidence="1">Uncharacterized protein</fullName>
    </submittedName>
</protein>
<evidence type="ECO:0000313" key="1">
    <source>
        <dbReference type="EMBL" id="RNA40815.1"/>
    </source>
</evidence>
<accession>A0A3M7SYQ2</accession>
<dbReference type="EMBL" id="REGN01000588">
    <property type="protein sequence ID" value="RNA40815.1"/>
    <property type="molecule type" value="Genomic_DNA"/>
</dbReference>